<dbReference type="InterPro" id="IPR016187">
    <property type="entry name" value="CTDL_fold"/>
</dbReference>
<keyword evidence="2" id="KW-1133">Transmembrane helix</keyword>
<dbReference type="Bgee" id="108717261">
    <property type="expression patterns" value="Expressed in muscle tissue and 2 other cell types or tissues"/>
</dbReference>
<name>A0A1L8GCP3_XENLA</name>
<feature type="region of interest" description="Disordered" evidence="1">
    <location>
        <begin position="22"/>
        <end position="54"/>
    </location>
</feature>
<sequence>MSLKTQNLDDPITVTDLLLDKQQAQSEATHEEDYEGQTRHTDSRQTQSHSDRETLPKHKKIIGIVAGVLVIGLIVVVPIAVNSSRTGNPVSSGLSTNILGNQSADSSLSPEEPDWKSCNGVNVNISNQELSFKGSQDHCAKYQARLLDMNSAKTIQDCIMDNDDYWIGQDCDLTMDLTCKVFSNESGFVSLHHSTERRFICIKNA</sequence>
<evidence type="ECO:0000313" key="3">
    <source>
        <dbReference type="Proteomes" id="UP000186698"/>
    </source>
</evidence>
<dbReference type="RefSeq" id="XP_018119619.1">
    <property type="nucleotide sequence ID" value="XM_018264130.2"/>
</dbReference>
<protein>
    <submittedName>
        <fullName evidence="4">Uncharacterized protein LOC108717261 isoform X1</fullName>
    </submittedName>
</protein>
<gene>
    <name evidence="4" type="primary">LOC108717261</name>
</gene>
<evidence type="ECO:0000256" key="2">
    <source>
        <dbReference type="SAM" id="Phobius"/>
    </source>
</evidence>
<evidence type="ECO:0000256" key="1">
    <source>
        <dbReference type="SAM" id="MobiDB-lite"/>
    </source>
</evidence>
<proteinExistence type="predicted"/>
<keyword evidence="3" id="KW-1185">Reference proteome</keyword>
<dbReference type="Proteomes" id="UP000186698">
    <property type="component" value="Chromosome 5L"/>
</dbReference>
<dbReference type="PaxDb" id="8355-A0A1L8GCP3"/>
<dbReference type="AlphaFoldDB" id="A0A1L8GCP3"/>
<evidence type="ECO:0000313" key="4">
    <source>
        <dbReference type="RefSeq" id="XP_018119619.1"/>
    </source>
</evidence>
<feature type="transmembrane region" description="Helical" evidence="2">
    <location>
        <begin position="61"/>
        <end position="81"/>
    </location>
</feature>
<keyword evidence="2" id="KW-0472">Membrane</keyword>
<keyword evidence="2" id="KW-0812">Transmembrane</keyword>
<accession>A0A1L8GCP3</accession>
<feature type="compositionally biased region" description="Basic and acidic residues" evidence="1">
    <location>
        <begin position="28"/>
        <end position="54"/>
    </location>
</feature>
<organism evidence="3 4">
    <name type="scientific">Xenopus laevis</name>
    <name type="common">African clawed frog</name>
    <dbReference type="NCBI Taxonomy" id="8355"/>
    <lineage>
        <taxon>Eukaryota</taxon>
        <taxon>Metazoa</taxon>
        <taxon>Chordata</taxon>
        <taxon>Craniata</taxon>
        <taxon>Vertebrata</taxon>
        <taxon>Euteleostomi</taxon>
        <taxon>Amphibia</taxon>
        <taxon>Batrachia</taxon>
        <taxon>Anura</taxon>
        <taxon>Pipoidea</taxon>
        <taxon>Pipidae</taxon>
        <taxon>Xenopodinae</taxon>
        <taxon>Xenopus</taxon>
        <taxon>Xenopus</taxon>
    </lineage>
</organism>
<dbReference type="GeneID" id="108717261"/>
<reference evidence="4" key="1">
    <citation type="submission" date="2025-08" db="UniProtKB">
        <authorList>
            <consortium name="RefSeq"/>
        </authorList>
    </citation>
    <scope>IDENTIFICATION</scope>
    <source>
        <strain evidence="4">J_2021</strain>
        <tissue evidence="4">Erythrocytes</tissue>
    </source>
</reference>
<dbReference type="KEGG" id="xla:108717261"/>
<dbReference type="SUPFAM" id="SSF56436">
    <property type="entry name" value="C-type lectin-like"/>
    <property type="match status" value="1"/>
</dbReference>